<dbReference type="RefSeq" id="WP_145350030.1">
    <property type="nucleotide sequence ID" value="NZ_CP036262.1"/>
</dbReference>
<dbReference type="Pfam" id="PF07596">
    <property type="entry name" value="SBP_bac_10"/>
    <property type="match status" value="1"/>
</dbReference>
<keyword evidence="3" id="KW-1185">Reference proteome</keyword>
<reference evidence="2 3" key="1">
    <citation type="submission" date="2019-02" db="EMBL/GenBank/DDBJ databases">
        <title>Deep-cultivation of Planctomycetes and their phenomic and genomic characterization uncovers novel biology.</title>
        <authorList>
            <person name="Wiegand S."/>
            <person name="Jogler M."/>
            <person name="Boedeker C."/>
            <person name="Pinto D."/>
            <person name="Vollmers J."/>
            <person name="Rivas-Marin E."/>
            <person name="Kohn T."/>
            <person name="Peeters S.H."/>
            <person name="Heuer A."/>
            <person name="Rast P."/>
            <person name="Oberbeckmann S."/>
            <person name="Bunk B."/>
            <person name="Jeske O."/>
            <person name="Meyerdierks A."/>
            <person name="Storesund J.E."/>
            <person name="Kallscheuer N."/>
            <person name="Luecker S."/>
            <person name="Lage O.M."/>
            <person name="Pohl T."/>
            <person name="Merkel B.J."/>
            <person name="Hornburger P."/>
            <person name="Mueller R.-W."/>
            <person name="Bruemmer F."/>
            <person name="Labrenz M."/>
            <person name="Spormann A.M."/>
            <person name="Op den Camp H."/>
            <person name="Overmann J."/>
            <person name="Amann R."/>
            <person name="Jetten M.S.M."/>
            <person name="Mascher T."/>
            <person name="Medema M.H."/>
            <person name="Devos D.P."/>
            <person name="Kaster A.-K."/>
            <person name="Ovreas L."/>
            <person name="Rohde M."/>
            <person name="Galperin M.Y."/>
            <person name="Jogler C."/>
        </authorList>
    </citation>
    <scope>NUCLEOTIDE SEQUENCE [LARGE SCALE GENOMIC DNA]</scope>
    <source>
        <strain evidence="2 3">FF011L</strain>
    </source>
</reference>
<protein>
    <submittedName>
        <fullName evidence="2">Type II secretion system protein G</fullName>
    </submittedName>
</protein>
<dbReference type="AlphaFoldDB" id="A0A517MAD4"/>
<dbReference type="PANTHER" id="PTHR30093">
    <property type="entry name" value="GENERAL SECRETION PATHWAY PROTEIN G"/>
    <property type="match status" value="1"/>
</dbReference>
<organism evidence="2 3">
    <name type="scientific">Roseimaritima multifibrata</name>
    <dbReference type="NCBI Taxonomy" id="1930274"/>
    <lineage>
        <taxon>Bacteria</taxon>
        <taxon>Pseudomonadati</taxon>
        <taxon>Planctomycetota</taxon>
        <taxon>Planctomycetia</taxon>
        <taxon>Pirellulales</taxon>
        <taxon>Pirellulaceae</taxon>
        <taxon>Roseimaritima</taxon>
    </lineage>
</organism>
<evidence type="ECO:0000313" key="3">
    <source>
        <dbReference type="Proteomes" id="UP000320672"/>
    </source>
</evidence>
<evidence type="ECO:0000259" key="1">
    <source>
        <dbReference type="Pfam" id="PF07596"/>
    </source>
</evidence>
<dbReference type="SUPFAM" id="SSF54523">
    <property type="entry name" value="Pili subunits"/>
    <property type="match status" value="1"/>
</dbReference>
<dbReference type="Gene3D" id="3.30.700.10">
    <property type="entry name" value="Glycoprotein, Type 4 Pilin"/>
    <property type="match status" value="1"/>
</dbReference>
<gene>
    <name evidence="2" type="primary">pulG_2</name>
    <name evidence="2" type="ORF">FF011L_05790</name>
</gene>
<feature type="domain" description="DUF1559" evidence="1">
    <location>
        <begin position="37"/>
        <end position="321"/>
    </location>
</feature>
<dbReference type="InterPro" id="IPR045584">
    <property type="entry name" value="Pilin-like"/>
</dbReference>
<sequence length="341" mass="36740">MLPLTHNRRRFGFTLVELLVVIAIIGVLVGLLLPAVQAAREAARRMQCSNNLKQMGLAIHNHESTFKYMPAWGKDIAAADYPSPPNPLGQNAAHGPLLHLLPYLEQKSLYDLYDPKRSYLDPINMPAPWGTLDPGAFTPVTAYLCPSTPGDPPGDYGTYFESIGLPGGSFNAPRTDYSPIRGLHRTLAVCAGMPDVSTNNGMLGSTDLERKWSIKMSEVTDGLSNTILFGEQAGRQKLYFRNKSTPGSTLLDGGLTLNSYYGDQNIARQLRGYSGASIADPEQPGCSAINVYNLNGLYAFHPGGVQVVLGDGSVRFVSETTSATVFGSLVTRDGGEVVSLD</sequence>
<evidence type="ECO:0000313" key="2">
    <source>
        <dbReference type="EMBL" id="QDS91843.1"/>
    </source>
</evidence>
<dbReference type="Pfam" id="PF07963">
    <property type="entry name" value="N_methyl"/>
    <property type="match status" value="1"/>
</dbReference>
<proteinExistence type="predicted"/>
<dbReference type="KEGG" id="rml:FF011L_05790"/>
<dbReference type="InterPro" id="IPR011453">
    <property type="entry name" value="DUF1559"/>
</dbReference>
<dbReference type="NCBIfam" id="TIGR04294">
    <property type="entry name" value="pre_pil_HX9DG"/>
    <property type="match status" value="1"/>
</dbReference>
<dbReference type="Proteomes" id="UP000320672">
    <property type="component" value="Chromosome"/>
</dbReference>
<dbReference type="OrthoDB" id="212259at2"/>
<dbReference type="InterPro" id="IPR027558">
    <property type="entry name" value="Pre_pil_HX9DG_C"/>
</dbReference>
<dbReference type="EMBL" id="CP036262">
    <property type="protein sequence ID" value="QDS91843.1"/>
    <property type="molecule type" value="Genomic_DNA"/>
</dbReference>
<dbReference type="InterPro" id="IPR012902">
    <property type="entry name" value="N_methyl_site"/>
</dbReference>
<dbReference type="PANTHER" id="PTHR30093:SF2">
    <property type="entry name" value="TYPE II SECRETION SYSTEM PROTEIN H"/>
    <property type="match status" value="1"/>
</dbReference>
<accession>A0A517MAD4</accession>
<name>A0A517MAD4_9BACT</name>
<dbReference type="NCBIfam" id="TIGR02532">
    <property type="entry name" value="IV_pilin_GFxxxE"/>
    <property type="match status" value="1"/>
</dbReference>